<protein>
    <submittedName>
        <fullName evidence="2">Uncharacterized protein</fullName>
    </submittedName>
</protein>
<keyword evidence="3" id="KW-1185">Reference proteome</keyword>
<feature type="compositionally biased region" description="Basic and acidic residues" evidence="1">
    <location>
        <begin position="905"/>
        <end position="928"/>
    </location>
</feature>
<evidence type="ECO:0000256" key="1">
    <source>
        <dbReference type="SAM" id="MobiDB-lite"/>
    </source>
</evidence>
<comment type="caution">
    <text evidence="2">The sequence shown here is derived from an EMBL/GenBank/DDBJ whole genome shotgun (WGS) entry which is preliminary data.</text>
</comment>
<feature type="compositionally biased region" description="Low complexity" evidence="1">
    <location>
        <begin position="28"/>
        <end position="39"/>
    </location>
</feature>
<gene>
    <name evidence="2" type="ORF">WR25_05331</name>
</gene>
<feature type="compositionally biased region" description="Polar residues" evidence="1">
    <location>
        <begin position="295"/>
        <end position="307"/>
    </location>
</feature>
<feature type="compositionally biased region" description="Basic and acidic residues" evidence="1">
    <location>
        <begin position="986"/>
        <end position="995"/>
    </location>
</feature>
<feature type="region of interest" description="Disordered" evidence="1">
    <location>
        <begin position="624"/>
        <end position="649"/>
    </location>
</feature>
<feature type="compositionally biased region" description="Basic and acidic residues" evidence="1">
    <location>
        <begin position="951"/>
        <end position="960"/>
    </location>
</feature>
<feature type="region of interest" description="Disordered" evidence="1">
    <location>
        <begin position="282"/>
        <end position="307"/>
    </location>
</feature>
<feature type="region of interest" description="Disordered" evidence="1">
    <location>
        <begin position="1"/>
        <end position="117"/>
    </location>
</feature>
<feature type="region of interest" description="Disordered" evidence="1">
    <location>
        <begin position="558"/>
        <end position="581"/>
    </location>
</feature>
<feature type="compositionally biased region" description="Basic and acidic residues" evidence="1">
    <location>
        <begin position="56"/>
        <end position="66"/>
    </location>
</feature>
<evidence type="ECO:0000313" key="3">
    <source>
        <dbReference type="Proteomes" id="UP000218231"/>
    </source>
</evidence>
<feature type="compositionally biased region" description="Basic residues" evidence="1">
    <location>
        <begin position="500"/>
        <end position="509"/>
    </location>
</feature>
<feature type="region of interest" description="Disordered" evidence="1">
    <location>
        <begin position="225"/>
        <end position="263"/>
    </location>
</feature>
<feature type="region of interest" description="Disordered" evidence="1">
    <location>
        <begin position="1109"/>
        <end position="1162"/>
    </location>
</feature>
<feature type="region of interest" description="Disordered" evidence="1">
    <location>
        <begin position="1255"/>
        <end position="1285"/>
    </location>
</feature>
<feature type="compositionally biased region" description="Low complexity" evidence="1">
    <location>
        <begin position="1226"/>
        <end position="1235"/>
    </location>
</feature>
<accession>A0A2A2M1Q7</accession>
<dbReference type="OrthoDB" id="5864201at2759"/>
<feature type="compositionally biased region" description="Polar residues" evidence="1">
    <location>
        <begin position="1127"/>
        <end position="1136"/>
    </location>
</feature>
<feature type="compositionally biased region" description="Basic residues" evidence="1">
    <location>
        <begin position="629"/>
        <end position="639"/>
    </location>
</feature>
<feature type="compositionally biased region" description="Polar residues" evidence="1">
    <location>
        <begin position="225"/>
        <end position="234"/>
    </location>
</feature>
<dbReference type="Proteomes" id="UP000218231">
    <property type="component" value="Unassembled WGS sequence"/>
</dbReference>
<organism evidence="2 3">
    <name type="scientific">Diploscapter pachys</name>
    <dbReference type="NCBI Taxonomy" id="2018661"/>
    <lineage>
        <taxon>Eukaryota</taxon>
        <taxon>Metazoa</taxon>
        <taxon>Ecdysozoa</taxon>
        <taxon>Nematoda</taxon>
        <taxon>Chromadorea</taxon>
        <taxon>Rhabditida</taxon>
        <taxon>Rhabditina</taxon>
        <taxon>Rhabditomorpha</taxon>
        <taxon>Rhabditoidea</taxon>
        <taxon>Rhabditidae</taxon>
        <taxon>Diploscapter</taxon>
    </lineage>
</organism>
<feature type="compositionally biased region" description="Basic and acidic residues" evidence="1">
    <location>
        <begin position="282"/>
        <end position="294"/>
    </location>
</feature>
<feature type="region of interest" description="Disordered" evidence="1">
    <location>
        <begin position="764"/>
        <end position="790"/>
    </location>
</feature>
<feature type="compositionally biased region" description="Polar residues" evidence="1">
    <location>
        <begin position="92"/>
        <end position="103"/>
    </location>
</feature>
<feature type="compositionally biased region" description="Basic and acidic residues" evidence="1">
    <location>
        <begin position="235"/>
        <end position="263"/>
    </location>
</feature>
<name>A0A2A2M1Q7_9BILA</name>
<feature type="region of interest" description="Disordered" evidence="1">
    <location>
        <begin position="900"/>
        <end position="929"/>
    </location>
</feature>
<feature type="region of interest" description="Disordered" evidence="1">
    <location>
        <begin position="1217"/>
        <end position="1243"/>
    </location>
</feature>
<proteinExistence type="predicted"/>
<evidence type="ECO:0000313" key="2">
    <source>
        <dbReference type="EMBL" id="PAV92167.1"/>
    </source>
</evidence>
<reference evidence="2 3" key="1">
    <citation type="journal article" date="2017" name="Curr. Biol.">
        <title>Genome architecture and evolution of a unichromosomal asexual nematode.</title>
        <authorList>
            <person name="Fradin H."/>
            <person name="Zegar C."/>
            <person name="Gutwein M."/>
            <person name="Lucas J."/>
            <person name="Kovtun M."/>
            <person name="Corcoran D."/>
            <person name="Baugh L.R."/>
            <person name="Kiontke K."/>
            <person name="Gunsalus K."/>
            <person name="Fitch D.H."/>
            <person name="Piano F."/>
        </authorList>
    </citation>
    <scope>NUCLEOTIDE SEQUENCE [LARGE SCALE GENOMIC DNA]</scope>
    <source>
        <strain evidence="2">PF1309</strain>
    </source>
</reference>
<feature type="region of interest" description="Disordered" evidence="1">
    <location>
        <begin position="489"/>
        <end position="517"/>
    </location>
</feature>
<feature type="compositionally biased region" description="Polar residues" evidence="1">
    <location>
        <begin position="67"/>
        <end position="79"/>
    </location>
</feature>
<dbReference type="EMBL" id="LIAE01006260">
    <property type="protein sequence ID" value="PAV92167.1"/>
    <property type="molecule type" value="Genomic_DNA"/>
</dbReference>
<sequence length="1433" mass="162152">MAVKKSKIPRPLDKSTHPSLSATTQMDSSIRSPRSPLLSVAHSVRNKFQQLKKLRSRENSRDRDTEAGTSMRGSQSFSGLRQPKTVPKRIDQNANRVIKSSSMDAPKAHSISETFTTSTKETKLVTLPQSNEPLDSRIEEPAEMNANIVMPTVQEESPQINNNGTHKNVKMHDDVITVTEIENSRQESIALPAVSNSPQHIPIEHPVTVRFSETVAAISAISLSTEETASQISRQELDEKQNEEAEGEGQKDEQKVVSEEEERKRMEIMMGKEVIFEPRELKEQGHGHVSRKEQAQMQGRIEQSSKSPQRYVMLVRSTENLHSPNQKAFVIGTKEPGSEEDRTRPEKIKNIRTSKSVEVLKRTKQPDAKSPERQGLIKLAFVNSFCRFILICNVSESLQQQKANTFTIGMKEPMPVSEEDLREAKKIKETKVKKSRSFSNENDFKSPERFILISRSPLSTDAAAGIKRNNTFMIEEKPAGIQEMARVVRSASSGDEMKTIKKSREKKQKTQPEEAASPPRYILSCKTPDAIRRHQTFTIGERSETEPELMTVMRTTISADPIKKKKDKPVRQQSQPEQAVSPERYILLTKTPEAIRRHQTFTIGEKSVEPEIVPTLTTAISAEPIIVKQKTRSKPKRQHSQPEESKPSPRYVMLVKSNEDLRSSNQKLFEIGPKTEPEADRPADEVIETVKVTRSVSCGNEKRKKTKVQEAESKREIAELPPPSRYILMAKTPDAIRRHGTFTIGETDQKTPEVEAAIRTTISAEQIQPKERKIKPVKQRSQPEESASPPRYILTCKTPEALRRHHTFAIGEKSIEEQVQLQMRTTTSAEPIKLKETKTKVIRQRSQPENYKSPERYVLVTRTPQPIRRNNTFYSIGERPKSPDVPWIEEGEITEPIATVGPSAERQRKKEVKEAKERERKAREKSQERYVLTATTPVAMRKFNTFVVETSKGDEEKENRPGIGRGRQMHESVSAEPVADKRKHVSRSESSDSKRHSYLKRLHMEIFGRGRSREKKSDAIRRQQSLDDTAARRIKYSATTPIVDRKYQTFLVENHQDPTEALTQRDDDLSQPVKADRHLLRDLSLSPERSGPSLYVMGSRKPFCFDQEQPLKSSVSPKKNDKAEQLHGSSLRSQSDCAERRNSRVSNATGDMTSPEEEIPMDTHMTPTEETATDLPIVSRPIKDDVIISSPIIEEPGISFVDQGVQEEPIRCIRNEPIFTAPSPPHTSTLPPTVTRSTSPLKSARQIETRLIVDERREAKESKTKGKLFGRKEEKQSNDKEKTDRSIAALSIKSAGKKLTPSFFRRNNRKSTQPKATALQQKGNLQLRMNYPTRKAPLAETEPSVVADSPLVENLPLTFEKWESSPRTRLRHNGFVEPITEITEELQDGNGNVTVIGVTEAGREIRRTGQAARIPHNNTDVAAASELIRILNI</sequence>
<dbReference type="STRING" id="2018661.A0A2A2M1Q7"/>
<feature type="region of interest" description="Disordered" evidence="1">
    <location>
        <begin position="950"/>
        <end position="997"/>
    </location>
</feature>
<feature type="compositionally biased region" description="Polar residues" evidence="1">
    <location>
        <begin position="17"/>
        <end position="27"/>
    </location>
</feature>